<feature type="non-terminal residue" evidence="1">
    <location>
        <position position="249"/>
    </location>
</feature>
<reference evidence="1" key="1">
    <citation type="submission" date="2023-10" db="EMBL/GenBank/DDBJ databases">
        <authorList>
            <person name="Chen Y."/>
            <person name="Shah S."/>
            <person name="Dougan E. K."/>
            <person name="Thang M."/>
            <person name="Chan C."/>
        </authorList>
    </citation>
    <scope>NUCLEOTIDE SEQUENCE [LARGE SCALE GENOMIC DNA]</scope>
</reference>
<gene>
    <name evidence="1" type="ORF">PCOR1329_LOCUS79040</name>
</gene>
<keyword evidence="2" id="KW-1185">Reference proteome</keyword>
<proteinExistence type="predicted"/>
<evidence type="ECO:0000313" key="2">
    <source>
        <dbReference type="Proteomes" id="UP001189429"/>
    </source>
</evidence>
<comment type="caution">
    <text evidence="1">The sequence shown here is derived from an EMBL/GenBank/DDBJ whole genome shotgun (WGS) entry which is preliminary data.</text>
</comment>
<organism evidence="1 2">
    <name type="scientific">Prorocentrum cordatum</name>
    <dbReference type="NCBI Taxonomy" id="2364126"/>
    <lineage>
        <taxon>Eukaryota</taxon>
        <taxon>Sar</taxon>
        <taxon>Alveolata</taxon>
        <taxon>Dinophyceae</taxon>
        <taxon>Prorocentrales</taxon>
        <taxon>Prorocentraceae</taxon>
        <taxon>Prorocentrum</taxon>
    </lineage>
</organism>
<name>A0ABN9XUI5_9DINO</name>
<dbReference type="EMBL" id="CAUYUJ010021066">
    <property type="protein sequence ID" value="CAK0902434.1"/>
    <property type="molecule type" value="Genomic_DNA"/>
</dbReference>
<feature type="non-terminal residue" evidence="1">
    <location>
        <position position="1"/>
    </location>
</feature>
<sequence length="249" mass="27760">SLRPPGLKNSENKILTSLVVRPFSVKMAEVSCRLQRGFAVGGQFGENIIEIDTYARLASMPDQAETNLPAVVSYDFAQAFPSAAHSWTHKVFKKMNLPGPLERFFWILYQNVHCFGSLGGATVWLFTIWSGIIQGCPASGALFAARLNPFLLDFERSFVGMSRGVILACAGDIGGVIMRLKYLTVLFRIFSWAQRLAALILKTCKCFITPLCGPFSEELASVYRRALEEFVPSWADFVIVPNLKYLGMW</sequence>
<evidence type="ECO:0000313" key="1">
    <source>
        <dbReference type="EMBL" id="CAK0902434.1"/>
    </source>
</evidence>
<evidence type="ECO:0008006" key="3">
    <source>
        <dbReference type="Google" id="ProtNLM"/>
    </source>
</evidence>
<accession>A0ABN9XUI5</accession>
<dbReference type="Proteomes" id="UP001189429">
    <property type="component" value="Unassembled WGS sequence"/>
</dbReference>
<protein>
    <recommendedName>
        <fullName evidence="3">Reverse transcriptase domain-containing protein</fullName>
    </recommendedName>
</protein>